<dbReference type="GO" id="GO:0030130">
    <property type="term" value="C:clathrin coat of trans-Golgi network vesicle"/>
    <property type="evidence" value="ECO:0007669"/>
    <property type="project" value="InterPro"/>
</dbReference>
<feature type="repeat" description="CHCR" evidence="1">
    <location>
        <begin position="49"/>
        <end position="202"/>
    </location>
</feature>
<evidence type="ECO:0000256" key="1">
    <source>
        <dbReference type="PROSITE-ProRule" id="PRU01006"/>
    </source>
</evidence>
<dbReference type="InterPro" id="IPR055358">
    <property type="entry name" value="CHCR"/>
</dbReference>
<dbReference type="Gene3D" id="1.25.40.730">
    <property type="match status" value="1"/>
</dbReference>
<dbReference type="GO" id="GO:0006898">
    <property type="term" value="P:receptor-mediated endocytosis"/>
    <property type="evidence" value="ECO:0007669"/>
    <property type="project" value="TreeGrafter"/>
</dbReference>
<dbReference type="InterPro" id="IPR000547">
    <property type="entry name" value="Clathrin_H-chain/VPS_repeat"/>
</dbReference>
<protein>
    <recommendedName>
        <fullName evidence="4">Clathrin heavy chain</fullName>
    </recommendedName>
</protein>
<dbReference type="PANTHER" id="PTHR10292:SF1">
    <property type="entry name" value="CLATHRIN HEAVY CHAIN"/>
    <property type="match status" value="1"/>
</dbReference>
<dbReference type="AlphaFoldDB" id="A0A8C9HME2"/>
<dbReference type="GO" id="GO:0032051">
    <property type="term" value="F:clathrin light chain binding"/>
    <property type="evidence" value="ECO:0007669"/>
    <property type="project" value="TreeGrafter"/>
</dbReference>
<dbReference type="Ensembl" id="ENSPTET00000032196.1">
    <property type="protein sequence ID" value="ENSPTEP00000022384.1"/>
    <property type="gene ID" value="ENSPTEG00000023337.1"/>
</dbReference>
<dbReference type="GO" id="GO:0006886">
    <property type="term" value="P:intracellular protein transport"/>
    <property type="evidence" value="ECO:0007669"/>
    <property type="project" value="UniProtKB-UniRule"/>
</dbReference>
<evidence type="ECO:0008006" key="4">
    <source>
        <dbReference type="Google" id="ProtNLM"/>
    </source>
</evidence>
<dbReference type="GO" id="GO:0030132">
    <property type="term" value="C:clathrin coat of coated pit"/>
    <property type="evidence" value="ECO:0007669"/>
    <property type="project" value="InterPro"/>
</dbReference>
<dbReference type="GO" id="GO:0005198">
    <property type="term" value="F:structural molecule activity"/>
    <property type="evidence" value="ECO:0007669"/>
    <property type="project" value="InterPro"/>
</dbReference>
<keyword evidence="3" id="KW-1185">Reference proteome</keyword>
<dbReference type="Gene3D" id="2.130.10.110">
    <property type="entry name" value="Clathrin heavy-chain terminal domain"/>
    <property type="match status" value="1"/>
</dbReference>
<evidence type="ECO:0000313" key="3">
    <source>
        <dbReference type="Proteomes" id="UP000694416"/>
    </source>
</evidence>
<dbReference type="InterPro" id="IPR016024">
    <property type="entry name" value="ARM-type_fold"/>
</dbReference>
<dbReference type="SUPFAM" id="SSF48371">
    <property type="entry name" value="ARM repeat"/>
    <property type="match status" value="1"/>
</dbReference>
<feature type="repeat" description="CHCR" evidence="1">
    <location>
        <begin position="207"/>
        <end position="353"/>
    </location>
</feature>
<accession>A0A8C9HME2</accession>
<dbReference type="InterPro" id="IPR011990">
    <property type="entry name" value="TPR-like_helical_dom_sf"/>
</dbReference>
<organism evidence="2 3">
    <name type="scientific">Piliocolobus tephrosceles</name>
    <name type="common">Ugandan red Colobus</name>
    <dbReference type="NCBI Taxonomy" id="591936"/>
    <lineage>
        <taxon>Eukaryota</taxon>
        <taxon>Metazoa</taxon>
        <taxon>Chordata</taxon>
        <taxon>Craniata</taxon>
        <taxon>Vertebrata</taxon>
        <taxon>Euteleostomi</taxon>
        <taxon>Mammalia</taxon>
        <taxon>Eutheria</taxon>
        <taxon>Euarchontoglires</taxon>
        <taxon>Primates</taxon>
        <taxon>Haplorrhini</taxon>
        <taxon>Catarrhini</taxon>
        <taxon>Cercopithecidae</taxon>
        <taxon>Colobinae</taxon>
        <taxon>Piliocolobus</taxon>
    </lineage>
</organism>
<sequence length="572" mass="66842">IHIAVVDNLTNYDIKYESFRLGNVSIEGEKFICVKENVNDNTQVVVINLQNKTSTRKYMKADSVIIHPKDPILALRGTLKNMNTIFLQVFNIETKEKIYVLIDSELVYAYAKLKKLSDMTKFITSTNSANLQMIGDRLYKEQEYESAKILYSSIPNNQKLTVCYLKLKEYALAIEAAKKAKSLKTWKEVNFICVKYKQLKFAHVAGLQLIMHADHLDEIIKIYEKKKYINELINLLENGLNNERAHIGIYTELGILYAKYDSDKLMEFIRTYSNKINTRKLIDVCKNEYLLKEAVYLYISYDEYNLAVDTIINHSPTAYQPDIFMQVIHKVTNSDVIHKVIDFYIEENPLNLYNLLKVLENKIDNTRLVQTVKKTNNLPLIQKYLEDIQGQNITSVNETLNEIYLHNDDYISLRHSIDEYDNFNQINLITKLENHKLLEMRQSINLSKKEEQYKDAIEVARVSKNSIYVEELIDHFINIKNKEALCACLIVCYDILKPDYVLEIMWTSGFKDQAMIYFIQMLTPNDYSENSGKNEFIYLLNKNLSIMPPQNGYTSPSNSQYDKYDMFNSTHF</sequence>
<dbReference type="SUPFAM" id="SSF50989">
    <property type="entry name" value="Clathrin heavy-chain terminal domain"/>
    <property type="match status" value="1"/>
</dbReference>
<dbReference type="Proteomes" id="UP000694416">
    <property type="component" value="Unplaced"/>
</dbReference>
<dbReference type="Gene3D" id="1.25.40.10">
    <property type="entry name" value="Tetratricopeptide repeat domain"/>
    <property type="match status" value="1"/>
</dbReference>
<feature type="repeat" description="CHCR" evidence="1">
    <location>
        <begin position="356"/>
        <end position="513"/>
    </location>
</feature>
<dbReference type="Pfam" id="PF00637">
    <property type="entry name" value="Clathrin"/>
    <property type="match status" value="3"/>
</dbReference>
<evidence type="ECO:0000313" key="2">
    <source>
        <dbReference type="Ensembl" id="ENSPTEP00000022384.1"/>
    </source>
</evidence>
<reference evidence="2" key="1">
    <citation type="submission" date="2025-08" db="UniProtKB">
        <authorList>
            <consortium name="Ensembl"/>
        </authorList>
    </citation>
    <scope>IDENTIFICATION</scope>
</reference>
<proteinExistence type="predicted"/>
<dbReference type="PROSITE" id="PS50236">
    <property type="entry name" value="CHCR"/>
    <property type="match status" value="3"/>
</dbReference>
<reference evidence="2" key="2">
    <citation type="submission" date="2025-09" db="UniProtKB">
        <authorList>
            <consortium name="Ensembl"/>
        </authorList>
    </citation>
    <scope>IDENTIFICATION</scope>
</reference>
<dbReference type="FunFam" id="1.25.40.10:FF:000001">
    <property type="entry name" value="Clathrin heavy chain"/>
    <property type="match status" value="1"/>
</dbReference>
<dbReference type="SMART" id="SM00299">
    <property type="entry name" value="CLH"/>
    <property type="match status" value="3"/>
</dbReference>
<name>A0A8C9HME2_9PRIM</name>
<dbReference type="InterPro" id="IPR016025">
    <property type="entry name" value="Clathrin_H-chain_N"/>
</dbReference>
<dbReference type="GO" id="GO:0071439">
    <property type="term" value="C:clathrin complex"/>
    <property type="evidence" value="ECO:0007669"/>
    <property type="project" value="TreeGrafter"/>
</dbReference>
<dbReference type="PANTHER" id="PTHR10292">
    <property type="entry name" value="CLATHRIN HEAVY CHAIN RELATED"/>
    <property type="match status" value="1"/>
</dbReference>